<evidence type="ECO:0008006" key="5">
    <source>
        <dbReference type="Google" id="ProtNLM"/>
    </source>
</evidence>
<evidence type="ECO:0000313" key="3">
    <source>
        <dbReference type="EMBL" id="CCC69629.1"/>
    </source>
</evidence>
<keyword evidence="4" id="KW-1185">Reference proteome</keyword>
<reference key="2">
    <citation type="submission" date="2011-08" db="EMBL/GenBank/DDBJ databases">
        <title>Genome sequence of Naumovozyma castellii.</title>
        <authorList>
            <person name="Gordon J.L."/>
            <person name="Armisen D."/>
            <person name="Proux-Wera E."/>
            <person name="OhEigeartaigh S.S."/>
            <person name="Byrne K.P."/>
            <person name="Wolfe K.H."/>
        </authorList>
    </citation>
    <scope>NUCLEOTIDE SEQUENCE</scope>
    <source>
        <strain>Type strain:CBS 4309</strain>
    </source>
</reference>
<evidence type="ECO:0000256" key="1">
    <source>
        <dbReference type="SAM" id="MobiDB-lite"/>
    </source>
</evidence>
<evidence type="ECO:0000256" key="2">
    <source>
        <dbReference type="SAM" id="SignalP"/>
    </source>
</evidence>
<name>G0VF10_NAUCA</name>
<dbReference type="GO" id="GO:0005576">
    <property type="term" value="C:extracellular region"/>
    <property type="evidence" value="ECO:0007669"/>
    <property type="project" value="EnsemblFungi"/>
</dbReference>
<protein>
    <recommendedName>
        <fullName evidence="5">Protein DSE2</fullName>
    </recommendedName>
</protein>
<dbReference type="FunCoup" id="G0VF10">
    <property type="interactions" value="60"/>
</dbReference>
<feature type="compositionally biased region" description="Low complexity" evidence="1">
    <location>
        <begin position="172"/>
        <end position="200"/>
    </location>
</feature>
<dbReference type="GO" id="GO:0005621">
    <property type="term" value="C:cellular bud scar"/>
    <property type="evidence" value="ECO:0007669"/>
    <property type="project" value="EnsemblFungi"/>
</dbReference>
<dbReference type="OrthoDB" id="4036676at2759"/>
<dbReference type="eggNOG" id="ENOG502S41K">
    <property type="taxonomic scope" value="Eukaryota"/>
</dbReference>
<feature type="signal peptide" evidence="2">
    <location>
        <begin position="1"/>
        <end position="21"/>
    </location>
</feature>
<sequence>MNCKLFFITTLFSFLLSVVGATDAKQNAIKFITSNGVVYSYAVRTKTLRPATVIVKTIEYTTTRVRQITLENSSLTSTTDTYTVASTITTSSIETPSVTASLLEVTDSHSTYSSEKPLATFSLLDDASKVATTSTVVSTPSTTKTLSPAKSTDSSISSVTSAATMPKPSRITSTLEPSGTTTTTSYTTTTTTSSSSTPTSLYQENGTCYLDYDGNDEYYSTVYITGPSQSVDAATTMTSTKIKYLTLTL</sequence>
<dbReference type="PRINTS" id="PR02066">
    <property type="entry name" value="DSEPROTEIN2"/>
</dbReference>
<dbReference type="AlphaFoldDB" id="G0VF10"/>
<feature type="region of interest" description="Disordered" evidence="1">
    <location>
        <begin position="134"/>
        <end position="200"/>
    </location>
</feature>
<dbReference type="GO" id="GO:0000920">
    <property type="term" value="P:septum digestion after cytokinesis"/>
    <property type="evidence" value="ECO:0007669"/>
    <property type="project" value="EnsemblFungi"/>
</dbReference>
<dbReference type="HOGENOM" id="CLU_1031328_0_0_1"/>
<keyword evidence="2" id="KW-0732">Signal</keyword>
<dbReference type="EMBL" id="HE576755">
    <property type="protein sequence ID" value="CCC69629.1"/>
    <property type="molecule type" value="Genomic_DNA"/>
</dbReference>
<dbReference type="InParanoid" id="G0VF10"/>
<feature type="chain" id="PRO_5003410673" description="Protein DSE2" evidence="2">
    <location>
        <begin position="22"/>
        <end position="249"/>
    </location>
</feature>
<dbReference type="Proteomes" id="UP000001640">
    <property type="component" value="Chromosome 4"/>
</dbReference>
<dbReference type="InterPro" id="IPR026225">
    <property type="entry name" value="DSE2"/>
</dbReference>
<dbReference type="KEGG" id="ncs:NCAS_0D00480"/>
<dbReference type="OMA" id="TRVYPIT"/>
<gene>
    <name evidence="3" type="primary">NCAS0D00480</name>
    <name evidence="3" type="ordered locus">NCAS_0D00480</name>
</gene>
<organism evidence="3 4">
    <name type="scientific">Naumovozyma castellii</name>
    <name type="common">Yeast</name>
    <name type="synonym">Saccharomyces castellii</name>
    <dbReference type="NCBI Taxonomy" id="27288"/>
    <lineage>
        <taxon>Eukaryota</taxon>
        <taxon>Fungi</taxon>
        <taxon>Dikarya</taxon>
        <taxon>Ascomycota</taxon>
        <taxon>Saccharomycotina</taxon>
        <taxon>Saccharomycetes</taxon>
        <taxon>Saccharomycetales</taxon>
        <taxon>Saccharomycetaceae</taxon>
        <taxon>Naumovozyma</taxon>
    </lineage>
</organism>
<dbReference type="GeneID" id="96903238"/>
<dbReference type="RefSeq" id="XP_003675993.1">
    <property type="nucleotide sequence ID" value="XM_003675945.1"/>
</dbReference>
<evidence type="ECO:0000313" key="4">
    <source>
        <dbReference type="Proteomes" id="UP000001640"/>
    </source>
</evidence>
<dbReference type="GO" id="GO:0007124">
    <property type="term" value="P:pseudohyphal growth"/>
    <property type="evidence" value="ECO:0007669"/>
    <property type="project" value="EnsemblFungi"/>
</dbReference>
<reference evidence="3 4" key="1">
    <citation type="journal article" date="2011" name="Proc. Natl. Acad. Sci. U.S.A.">
        <title>Evolutionary erosion of yeast sex chromosomes by mating-type switching accidents.</title>
        <authorList>
            <person name="Gordon J.L."/>
            <person name="Armisen D."/>
            <person name="Proux-Wera E."/>
            <person name="Oheigeartaigh S.S."/>
            <person name="Byrne K.P."/>
            <person name="Wolfe K.H."/>
        </authorList>
    </citation>
    <scope>NUCLEOTIDE SEQUENCE [LARGE SCALE GENOMIC DNA]</scope>
    <source>
        <strain evidence="4">ATCC 76901 / BCRC 22586 / CBS 4309 / NBRC 1992 / NRRL Y-12630</strain>
    </source>
</reference>
<proteinExistence type="predicted"/>
<feature type="compositionally biased region" description="Low complexity" evidence="1">
    <location>
        <begin position="134"/>
        <end position="164"/>
    </location>
</feature>
<accession>G0VF10</accession>